<organism evidence="2 3">
    <name type="scientific">Streptomyces vulcanius</name>
    <dbReference type="NCBI Taxonomy" id="1441876"/>
    <lineage>
        <taxon>Bacteria</taxon>
        <taxon>Bacillati</taxon>
        <taxon>Actinomycetota</taxon>
        <taxon>Actinomycetes</taxon>
        <taxon>Kitasatosporales</taxon>
        <taxon>Streptomycetaceae</taxon>
        <taxon>Streptomyces</taxon>
    </lineage>
</organism>
<comment type="caution">
    <text evidence="2">The sequence shown here is derived from an EMBL/GenBank/DDBJ whole genome shotgun (WGS) entry which is preliminary data.</text>
</comment>
<dbReference type="RefSeq" id="WP_381167952.1">
    <property type="nucleotide sequence ID" value="NZ_JBHSFK010000002.1"/>
</dbReference>
<accession>A0ABV9AJ41</accession>
<sequence>MATGKRPVTLGIFGGGDVSPELVCDSLNDQFAFGPEDGEGYFAPSEEYDLAVFLPAGGSVTSEGVHRVWEWAIRCELPYKVIWDETGNGHTVDVLGNVESAEDDITIVDNIGTALIEQLSKGENPMLLVISENETFDDATAEVAAAALRAEIPVHDLSRALLEITWRHLPDHTPPETPAVETEADGQMALAVVSDAPDVTLSAQEAATVTAAFTRAEELLHTIGTGLLDRIAETRESLIHGRSLLAPKPEKSVEDGHPKKTRVEIFDEKKNEWVPAGRGRPQKGVQKRRVPA</sequence>
<dbReference type="EMBL" id="JBHSFK010000002">
    <property type="protein sequence ID" value="MFC4498543.1"/>
    <property type="molecule type" value="Genomic_DNA"/>
</dbReference>
<evidence type="ECO:0000313" key="2">
    <source>
        <dbReference type="EMBL" id="MFC4498543.1"/>
    </source>
</evidence>
<evidence type="ECO:0000313" key="3">
    <source>
        <dbReference type="Proteomes" id="UP001595839"/>
    </source>
</evidence>
<protein>
    <submittedName>
        <fullName evidence="2">Uncharacterized protein</fullName>
    </submittedName>
</protein>
<proteinExistence type="predicted"/>
<dbReference type="Proteomes" id="UP001595839">
    <property type="component" value="Unassembled WGS sequence"/>
</dbReference>
<reference evidence="3" key="1">
    <citation type="journal article" date="2019" name="Int. J. Syst. Evol. Microbiol.">
        <title>The Global Catalogue of Microorganisms (GCM) 10K type strain sequencing project: providing services to taxonomists for standard genome sequencing and annotation.</title>
        <authorList>
            <consortium name="The Broad Institute Genomics Platform"/>
            <consortium name="The Broad Institute Genome Sequencing Center for Infectious Disease"/>
            <person name="Wu L."/>
            <person name="Ma J."/>
        </authorList>
    </citation>
    <scope>NUCLEOTIDE SEQUENCE [LARGE SCALE GENOMIC DNA]</scope>
    <source>
        <strain evidence="3">CGMCC 4.7177</strain>
    </source>
</reference>
<gene>
    <name evidence="2" type="ORF">ACFPIH_03225</name>
</gene>
<evidence type="ECO:0000256" key="1">
    <source>
        <dbReference type="SAM" id="MobiDB-lite"/>
    </source>
</evidence>
<feature type="region of interest" description="Disordered" evidence="1">
    <location>
        <begin position="271"/>
        <end position="292"/>
    </location>
</feature>
<name>A0ABV9AJ41_9ACTN</name>
<keyword evidence="3" id="KW-1185">Reference proteome</keyword>